<dbReference type="Gene3D" id="1.25.40.10">
    <property type="entry name" value="Tetratricopeptide repeat domain"/>
    <property type="match status" value="1"/>
</dbReference>
<reference evidence="2" key="1">
    <citation type="submission" date="2021-01" db="EMBL/GenBank/DDBJ databases">
        <authorList>
            <consortium name="Genoscope - CEA"/>
            <person name="William W."/>
        </authorList>
    </citation>
    <scope>NUCLEOTIDE SEQUENCE</scope>
</reference>
<dbReference type="InterPro" id="IPR011990">
    <property type="entry name" value="TPR-like_helical_dom_sf"/>
</dbReference>
<dbReference type="Gramene" id="CDY04528">
    <property type="protein sequence ID" value="CDY04528"/>
    <property type="gene ID" value="GSBRNA2T00118699001"/>
</dbReference>
<accession>A0A816YUS5</accession>
<dbReference type="InterPro" id="IPR002885">
    <property type="entry name" value="PPR_rpt"/>
</dbReference>
<evidence type="ECO:0000256" key="1">
    <source>
        <dbReference type="ARBA" id="ARBA00022737"/>
    </source>
</evidence>
<name>A0A816YUS5_BRANA</name>
<dbReference type="Proteomes" id="UP001295469">
    <property type="component" value="Chromosome A07"/>
</dbReference>
<evidence type="ECO:0000313" key="2">
    <source>
        <dbReference type="EMBL" id="CAF2164809.1"/>
    </source>
</evidence>
<dbReference type="AlphaFoldDB" id="A0A816YUS5"/>
<keyword evidence="1" id="KW-0677">Repeat</keyword>
<protein>
    <submittedName>
        <fullName evidence="2">(rape) hypothetical protein</fullName>
    </submittedName>
</protein>
<sequence length="89" mass="10101">MSTRGVVSNKDTLMKRCIRRCYRAGRVDNALEVVAEMVREGYVNDGKVFERLADALSEVNREEEAAMMITFVVKSGVKPSSLWPEMKML</sequence>
<proteinExistence type="predicted"/>
<dbReference type="OMA" id="SSLWPEM"/>
<organism evidence="2">
    <name type="scientific">Brassica napus</name>
    <name type="common">Rape</name>
    <dbReference type="NCBI Taxonomy" id="3708"/>
    <lineage>
        <taxon>Eukaryota</taxon>
        <taxon>Viridiplantae</taxon>
        <taxon>Streptophyta</taxon>
        <taxon>Embryophyta</taxon>
        <taxon>Tracheophyta</taxon>
        <taxon>Spermatophyta</taxon>
        <taxon>Magnoliopsida</taxon>
        <taxon>eudicotyledons</taxon>
        <taxon>Gunneridae</taxon>
        <taxon>Pentapetalae</taxon>
        <taxon>rosids</taxon>
        <taxon>malvids</taxon>
        <taxon>Brassicales</taxon>
        <taxon>Brassicaceae</taxon>
        <taxon>Brassiceae</taxon>
        <taxon>Brassica</taxon>
    </lineage>
</organism>
<gene>
    <name evidence="2" type="ORF">DARMORV10_A07P18550.1</name>
</gene>
<dbReference type="NCBIfam" id="TIGR00756">
    <property type="entry name" value="PPR"/>
    <property type="match status" value="1"/>
</dbReference>
<dbReference type="EMBL" id="HG994361">
    <property type="protein sequence ID" value="CAF2164809.1"/>
    <property type="molecule type" value="Genomic_DNA"/>
</dbReference>